<dbReference type="EMBL" id="CAMPGE010004942">
    <property type="protein sequence ID" value="CAI2363792.1"/>
    <property type="molecule type" value="Genomic_DNA"/>
</dbReference>
<gene>
    <name evidence="1" type="ORF">ECRASSUSDP1_LOCUS5131</name>
</gene>
<comment type="caution">
    <text evidence="1">The sequence shown here is derived from an EMBL/GenBank/DDBJ whole genome shotgun (WGS) entry which is preliminary data.</text>
</comment>
<protein>
    <submittedName>
        <fullName evidence="1">Uncharacterized protein</fullName>
    </submittedName>
</protein>
<sequence>MLCTKASASKQRWCLQEISLNIVEKSRSVVQKLNKPYISEVSKSFRCRKRRERALPTLITLSLIGLYSRRNLSILEIFGFLE</sequence>
<organism evidence="1 2">
    <name type="scientific">Euplotes crassus</name>
    <dbReference type="NCBI Taxonomy" id="5936"/>
    <lineage>
        <taxon>Eukaryota</taxon>
        <taxon>Sar</taxon>
        <taxon>Alveolata</taxon>
        <taxon>Ciliophora</taxon>
        <taxon>Intramacronucleata</taxon>
        <taxon>Spirotrichea</taxon>
        <taxon>Hypotrichia</taxon>
        <taxon>Euplotida</taxon>
        <taxon>Euplotidae</taxon>
        <taxon>Moneuplotes</taxon>
    </lineage>
</organism>
<evidence type="ECO:0000313" key="2">
    <source>
        <dbReference type="Proteomes" id="UP001295684"/>
    </source>
</evidence>
<proteinExistence type="predicted"/>
<accession>A0AAD1U7P3</accession>
<keyword evidence="2" id="KW-1185">Reference proteome</keyword>
<name>A0AAD1U7P3_EUPCR</name>
<dbReference type="Proteomes" id="UP001295684">
    <property type="component" value="Unassembled WGS sequence"/>
</dbReference>
<reference evidence="1" key="1">
    <citation type="submission" date="2023-07" db="EMBL/GenBank/DDBJ databases">
        <authorList>
            <consortium name="AG Swart"/>
            <person name="Singh M."/>
            <person name="Singh A."/>
            <person name="Seah K."/>
            <person name="Emmerich C."/>
        </authorList>
    </citation>
    <scope>NUCLEOTIDE SEQUENCE</scope>
    <source>
        <strain evidence="1">DP1</strain>
    </source>
</reference>
<evidence type="ECO:0000313" key="1">
    <source>
        <dbReference type="EMBL" id="CAI2363792.1"/>
    </source>
</evidence>
<dbReference type="AlphaFoldDB" id="A0AAD1U7P3"/>